<dbReference type="GeneID" id="9040564"/>
<dbReference type="Proteomes" id="UP000007800">
    <property type="component" value="Unassembled WGS sequence"/>
</dbReference>
<evidence type="ECO:0000256" key="1">
    <source>
        <dbReference type="SAM" id="MobiDB-lite"/>
    </source>
</evidence>
<evidence type="ECO:0000313" key="3">
    <source>
        <dbReference type="Proteomes" id="UP000007800"/>
    </source>
</evidence>
<dbReference type="InParanoid" id="C5LYV7"/>
<organism evidence="3">
    <name type="scientific">Perkinsus marinus (strain ATCC 50983 / TXsc)</name>
    <dbReference type="NCBI Taxonomy" id="423536"/>
    <lineage>
        <taxon>Eukaryota</taxon>
        <taxon>Sar</taxon>
        <taxon>Alveolata</taxon>
        <taxon>Perkinsozoa</taxon>
        <taxon>Perkinsea</taxon>
        <taxon>Perkinsida</taxon>
        <taxon>Perkinsidae</taxon>
        <taxon>Perkinsus</taxon>
    </lineage>
</organism>
<dbReference type="Gene3D" id="3.40.50.11500">
    <property type="match status" value="1"/>
</dbReference>
<dbReference type="RefSeq" id="XP_002765414.1">
    <property type="nucleotide sequence ID" value="XM_002765368.1"/>
</dbReference>
<accession>C5LYV7</accession>
<feature type="compositionally biased region" description="Polar residues" evidence="1">
    <location>
        <begin position="116"/>
        <end position="125"/>
    </location>
</feature>
<reference evidence="2 3" key="1">
    <citation type="submission" date="2008-07" db="EMBL/GenBank/DDBJ databases">
        <authorList>
            <person name="El-Sayed N."/>
            <person name="Caler E."/>
            <person name="Inman J."/>
            <person name="Amedeo P."/>
            <person name="Hass B."/>
            <person name="Wortman J."/>
        </authorList>
    </citation>
    <scope>NUCLEOTIDE SEQUENCE [LARGE SCALE GENOMIC DNA]</scope>
    <source>
        <strain evidence="3">ATCC 50983 / TXsc</strain>
    </source>
</reference>
<gene>
    <name evidence="2" type="ORF">Pmar_PMAR002410</name>
</gene>
<name>C5LYV7_PERM5</name>
<feature type="region of interest" description="Disordered" evidence="1">
    <location>
        <begin position="109"/>
        <end position="132"/>
    </location>
</feature>
<proteinExistence type="predicted"/>
<evidence type="ECO:0000313" key="2">
    <source>
        <dbReference type="EMBL" id="EEQ98131.1"/>
    </source>
</evidence>
<dbReference type="InterPro" id="IPR043153">
    <property type="entry name" value="DENN_C"/>
</dbReference>
<keyword evidence="3" id="KW-1185">Reference proteome</keyword>
<sequence length="255" mass="29178">MTSTSLLGNLESIIFVLERLLLDQRLAVVSRKRSGTLLTTVLESIRAMLYPFDWNDVSSNGNYHRCVLMLLACWDWTPFENMANTLEAALDDFWSSYFSPYDTQANPVPAGRWSHGTMSSTNSSDYRPIRSRTRTPRHHSKFQFKLRVQAACLEAMTRQFANYKQYVTKRDGEDRTFDVQGFLGHSPEIPGDMDEQSHGKLFVEPFLDLFLDQHRTHTFDLFLLNVVDTPKAWVFDKGCQVWATTDGDIAAGSSE</sequence>
<dbReference type="EMBL" id="GG686832">
    <property type="protein sequence ID" value="EEQ98131.1"/>
    <property type="molecule type" value="Genomic_DNA"/>
</dbReference>
<dbReference type="AlphaFoldDB" id="C5LYV7"/>
<protein>
    <submittedName>
        <fullName evidence="2">Uncharacterized protein</fullName>
    </submittedName>
</protein>